<evidence type="ECO:0000256" key="1">
    <source>
        <dbReference type="SAM" id="MobiDB-lite"/>
    </source>
</evidence>
<comment type="caution">
    <text evidence="2">The sequence shown here is derived from an EMBL/GenBank/DDBJ whole genome shotgun (WGS) entry which is preliminary data.</text>
</comment>
<evidence type="ECO:0000313" key="2">
    <source>
        <dbReference type="EMBL" id="GAS93858.1"/>
    </source>
</evidence>
<organism evidence="2 3">
    <name type="scientific">Mycolicibacterium canariasense</name>
    <name type="common">Mycobacterium canariasense</name>
    <dbReference type="NCBI Taxonomy" id="228230"/>
    <lineage>
        <taxon>Bacteria</taxon>
        <taxon>Bacillati</taxon>
        <taxon>Actinomycetota</taxon>
        <taxon>Actinomycetes</taxon>
        <taxon>Mycobacteriales</taxon>
        <taxon>Mycobacteriaceae</taxon>
        <taxon>Mycolicibacterium</taxon>
    </lineage>
</organism>
<dbReference type="AlphaFoldDB" id="A0A124E1J0"/>
<name>A0A124E1J0_MYCCR</name>
<protein>
    <submittedName>
        <fullName evidence="2">Electron transport complex subunit D</fullName>
    </submittedName>
</protein>
<proteinExistence type="predicted"/>
<feature type="region of interest" description="Disordered" evidence="1">
    <location>
        <begin position="106"/>
        <end position="127"/>
    </location>
</feature>
<evidence type="ECO:0000313" key="3">
    <source>
        <dbReference type="Proteomes" id="UP000069443"/>
    </source>
</evidence>
<reference evidence="3" key="1">
    <citation type="journal article" date="2016" name="Genome Announc.">
        <title>Draft Genome Sequences of Five Rapidly Growing Mycobacterium Species, M. thermoresistibile, M. fortuitum subsp. acetamidolyticum, M. canariasense, M. brisbanense, and M. novocastrense.</title>
        <authorList>
            <person name="Katahira K."/>
            <person name="Ogura Y."/>
            <person name="Gotoh Y."/>
            <person name="Hayashi T."/>
        </authorList>
    </citation>
    <scope>NUCLEOTIDE SEQUENCE [LARGE SCALE GENOMIC DNA]</scope>
    <source>
        <strain evidence="3">JCM15298</strain>
    </source>
</reference>
<keyword evidence="3" id="KW-1185">Reference proteome</keyword>
<feature type="compositionally biased region" description="Basic and acidic residues" evidence="1">
    <location>
        <begin position="106"/>
        <end position="115"/>
    </location>
</feature>
<gene>
    <name evidence="2" type="ORF">RMCC_0824</name>
</gene>
<sequence length="127" mass="13982">MSHSRRALGKHGGKEQFGAFILKYVRVHVGVSRYDEPAFAIYRPLATDGIFSAEGGNSDDHPIAYADGHIDPPTAIPRVDHSDVIDPQGCRHRHRLGESRWLLPDRMSHNGRATECRQSGNADAGTP</sequence>
<reference evidence="3" key="2">
    <citation type="submission" date="2016-02" db="EMBL/GenBank/DDBJ databases">
        <title>Draft genome sequence of five rapidly growing Mycobacterium species.</title>
        <authorList>
            <person name="Katahira K."/>
            <person name="Gotou Y."/>
            <person name="Iida K."/>
            <person name="Ogura Y."/>
            <person name="Hayashi T."/>
        </authorList>
    </citation>
    <scope>NUCLEOTIDE SEQUENCE [LARGE SCALE GENOMIC DNA]</scope>
    <source>
        <strain evidence="3">JCM15298</strain>
    </source>
</reference>
<dbReference type="EMBL" id="BCSY01000028">
    <property type="protein sequence ID" value="GAS93858.1"/>
    <property type="molecule type" value="Genomic_DNA"/>
</dbReference>
<accession>A0A124E1J0</accession>
<dbReference type="Proteomes" id="UP000069443">
    <property type="component" value="Unassembled WGS sequence"/>
</dbReference>